<dbReference type="InterPro" id="IPR000305">
    <property type="entry name" value="GIY-YIG_endonuc"/>
</dbReference>
<evidence type="ECO:0000313" key="4">
    <source>
        <dbReference type="Proteomes" id="UP000243180"/>
    </source>
</evidence>
<dbReference type="EMBL" id="AP014879">
    <property type="protein sequence ID" value="BAV32512.1"/>
    <property type="molecule type" value="Genomic_DNA"/>
</dbReference>
<dbReference type="InterPro" id="IPR035901">
    <property type="entry name" value="GIY-YIG_endonuc_sf"/>
</dbReference>
<accession>A0A1B4XCJ3</accession>
<dbReference type="Gene3D" id="3.40.1440.10">
    <property type="entry name" value="GIY-YIG endonuclease"/>
    <property type="match status" value="1"/>
</dbReference>
<gene>
    <name evidence="3" type="ORF">SCL_0190</name>
</gene>
<evidence type="ECO:0000313" key="3">
    <source>
        <dbReference type="EMBL" id="BAV32512.1"/>
    </source>
</evidence>
<keyword evidence="4" id="KW-1185">Reference proteome</keyword>
<dbReference type="FunCoup" id="A0A1B4XCJ3">
    <property type="interactions" value="86"/>
</dbReference>
<dbReference type="SUPFAM" id="SSF82771">
    <property type="entry name" value="GIY-YIG endonuclease"/>
    <property type="match status" value="1"/>
</dbReference>
<evidence type="ECO:0000259" key="2">
    <source>
        <dbReference type="PROSITE" id="PS50164"/>
    </source>
</evidence>
<dbReference type="CDD" id="cd10456">
    <property type="entry name" value="GIY-YIG_UPF0213"/>
    <property type="match status" value="1"/>
</dbReference>
<dbReference type="PROSITE" id="PS50164">
    <property type="entry name" value="GIY_YIG"/>
    <property type="match status" value="1"/>
</dbReference>
<dbReference type="OrthoDB" id="9797095at2"/>
<protein>
    <recommendedName>
        <fullName evidence="2">GIY-YIG domain-containing protein</fullName>
    </recommendedName>
</protein>
<reference evidence="3 4" key="1">
    <citation type="submission" date="2015-05" db="EMBL/GenBank/DDBJ databases">
        <title>Complete genome sequence of a sulfur-oxidizing gammaproteobacterium strain HA5.</title>
        <authorList>
            <person name="Miura A."/>
            <person name="Kojima H."/>
            <person name="Fukui M."/>
        </authorList>
    </citation>
    <scope>NUCLEOTIDE SEQUENCE [LARGE SCALE GENOMIC DNA]</scope>
    <source>
        <strain evidence="3 4">HA5</strain>
    </source>
</reference>
<organism evidence="3 4">
    <name type="scientific">Sulfuricaulis limicola</name>
    <dbReference type="NCBI Taxonomy" id="1620215"/>
    <lineage>
        <taxon>Bacteria</taxon>
        <taxon>Pseudomonadati</taxon>
        <taxon>Pseudomonadota</taxon>
        <taxon>Gammaproteobacteria</taxon>
        <taxon>Acidiferrobacterales</taxon>
        <taxon>Acidiferrobacteraceae</taxon>
        <taxon>Sulfuricaulis</taxon>
    </lineage>
</organism>
<feature type="domain" description="GIY-YIG" evidence="2">
    <location>
        <begin position="20"/>
        <end position="95"/>
    </location>
</feature>
<proteinExistence type="inferred from homology"/>
<sequence length="107" mass="12264">MSQDDRPEASRDGSAAAAEQPWFVYIIECSDGSFYTGITNDLERRQQQHNDGTGSRYTRSRRPVILRYHETCQSRSEALIRECSLRLLTRKQKEELVNRGKLNGDAA</sequence>
<dbReference type="Pfam" id="PF01541">
    <property type="entry name" value="GIY-YIG"/>
    <property type="match status" value="1"/>
</dbReference>
<dbReference type="InParanoid" id="A0A1B4XCJ3"/>
<evidence type="ECO:0000256" key="1">
    <source>
        <dbReference type="ARBA" id="ARBA00007435"/>
    </source>
</evidence>
<comment type="similarity">
    <text evidence="1">Belongs to the UPF0213 family.</text>
</comment>
<dbReference type="AlphaFoldDB" id="A0A1B4XCJ3"/>
<name>A0A1B4XCJ3_9GAMM</name>
<dbReference type="PANTHER" id="PTHR34477:SF1">
    <property type="entry name" value="UPF0213 PROTEIN YHBQ"/>
    <property type="match status" value="1"/>
</dbReference>
<dbReference type="InterPro" id="IPR050190">
    <property type="entry name" value="UPF0213_domain"/>
</dbReference>
<dbReference type="KEGG" id="slim:SCL_0190"/>
<dbReference type="Proteomes" id="UP000243180">
    <property type="component" value="Chromosome"/>
</dbReference>
<dbReference type="PANTHER" id="PTHR34477">
    <property type="entry name" value="UPF0213 PROTEIN YHBQ"/>
    <property type="match status" value="1"/>
</dbReference>